<feature type="domain" description="NAD-dependent epimerase/dehydratase" evidence="1">
    <location>
        <begin position="3"/>
        <end position="221"/>
    </location>
</feature>
<evidence type="ECO:0000313" key="3">
    <source>
        <dbReference type="Proteomes" id="UP001193501"/>
    </source>
</evidence>
<dbReference type="InterPro" id="IPR001509">
    <property type="entry name" value="Epimerase_deHydtase"/>
</dbReference>
<dbReference type="SUPFAM" id="SSF51735">
    <property type="entry name" value="NAD(P)-binding Rossmann-fold domains"/>
    <property type="match status" value="1"/>
</dbReference>
<gene>
    <name evidence="2" type="ORF">GV832_06765</name>
</gene>
<dbReference type="PANTHER" id="PTHR48079">
    <property type="entry name" value="PROTEIN YEEZ"/>
    <property type="match status" value="1"/>
</dbReference>
<keyword evidence="3" id="KW-1185">Reference proteome</keyword>
<evidence type="ECO:0000259" key="1">
    <source>
        <dbReference type="Pfam" id="PF01370"/>
    </source>
</evidence>
<dbReference type="EMBL" id="JAABNR010000005">
    <property type="protein sequence ID" value="NBZ87280.1"/>
    <property type="molecule type" value="Genomic_DNA"/>
</dbReference>
<organism evidence="2 3">
    <name type="scientific">Stagnihabitans tardus</name>
    <dbReference type="NCBI Taxonomy" id="2699202"/>
    <lineage>
        <taxon>Bacteria</taxon>
        <taxon>Pseudomonadati</taxon>
        <taxon>Pseudomonadota</taxon>
        <taxon>Alphaproteobacteria</taxon>
        <taxon>Rhodobacterales</taxon>
        <taxon>Paracoccaceae</taxon>
        <taxon>Stagnihabitans</taxon>
    </lineage>
</organism>
<accession>A0AAE4YC97</accession>
<dbReference type="Proteomes" id="UP001193501">
    <property type="component" value="Unassembled WGS sequence"/>
</dbReference>
<dbReference type="AlphaFoldDB" id="A0AAE4YC97"/>
<dbReference type="PANTHER" id="PTHR48079:SF6">
    <property type="entry name" value="NAD(P)-BINDING DOMAIN-CONTAINING PROTEIN-RELATED"/>
    <property type="match status" value="1"/>
</dbReference>
<dbReference type="Pfam" id="PF01370">
    <property type="entry name" value="Epimerase"/>
    <property type="match status" value="1"/>
</dbReference>
<dbReference type="InterPro" id="IPR036291">
    <property type="entry name" value="NAD(P)-bd_dom_sf"/>
</dbReference>
<sequence length="309" mass="33557">MRITIIGGAGHVGTYLVPMLVQAGHQVTNVTRGQSRPYLPHRAWDQVTQVTMNRAAPDFADSVAATTPDAVIDMICFTPAQHEALAQALRGRITHLIHIGTIWVHGRPGPSPTREEDPRQPFGDYGIQKSLLEDLILTEARKGGLPATVIRPGHIVGPGWVPLNPAGNFNPQVFRDIAAGRPLTLPNFGLETVHHVHAEDVAQAVLGALTHWSTAVGESFNAVSPAALNLRHYAEALYRHFGHEPALSFAPFETWAKSQSPEDAEATWEHIARSPCHAIDKARRLIGYQPRHTSLQAVIEALTALPGGL</sequence>
<protein>
    <submittedName>
        <fullName evidence="2">NAD-dependent epimerase/dehydratase family protein</fullName>
    </submittedName>
</protein>
<reference evidence="2" key="1">
    <citation type="submission" date="2020-01" db="EMBL/GenBank/DDBJ databases">
        <authorList>
            <person name="Chen W.-M."/>
        </authorList>
    </citation>
    <scope>NUCLEOTIDE SEQUENCE</scope>
    <source>
        <strain evidence="2">CYK-10</strain>
    </source>
</reference>
<dbReference type="GO" id="GO:0004029">
    <property type="term" value="F:aldehyde dehydrogenase (NAD+) activity"/>
    <property type="evidence" value="ECO:0007669"/>
    <property type="project" value="TreeGrafter"/>
</dbReference>
<dbReference type="GO" id="GO:0005737">
    <property type="term" value="C:cytoplasm"/>
    <property type="evidence" value="ECO:0007669"/>
    <property type="project" value="TreeGrafter"/>
</dbReference>
<name>A0AAE4YC97_9RHOB</name>
<evidence type="ECO:0000313" key="2">
    <source>
        <dbReference type="EMBL" id="NBZ87280.1"/>
    </source>
</evidence>
<comment type="caution">
    <text evidence="2">The sequence shown here is derived from an EMBL/GenBank/DDBJ whole genome shotgun (WGS) entry which is preliminary data.</text>
</comment>
<dbReference type="Gene3D" id="3.40.50.720">
    <property type="entry name" value="NAD(P)-binding Rossmann-like Domain"/>
    <property type="match status" value="1"/>
</dbReference>
<dbReference type="InterPro" id="IPR051783">
    <property type="entry name" value="NAD(P)-dependent_oxidoreduct"/>
</dbReference>
<dbReference type="RefSeq" id="WP_168774091.1">
    <property type="nucleotide sequence ID" value="NZ_JAABNR010000005.1"/>
</dbReference>
<proteinExistence type="predicted"/>